<accession>A0A2C5XWF3</accession>
<protein>
    <recommendedName>
        <fullName evidence="4">DUF4042 domain-containing protein</fullName>
    </recommendedName>
</protein>
<sequence>MTETLVGQANRDRLLHIGVLKTCPQDIINLDDDARSISTAHNDTNRRDAVLCAFHRLGGDWQKSDSIEQAVPNLVSSLVPILSLANVTDFDGQALIAEAALACLELLSASPYCLLDDPTLLLIISYTNTNDAWTTSFSCLLAARLLESRLLDDNLAQFIVGPVLKSYIRPKLSHSRSTTMSSGTTSNDWMQSDPSIPTIFGWSVEKANAALLSQEWPLYLPVLLALIENSQLTVRTRGLDILVTFIQKCSHNTLFSTGISRVLEDAIFPTLFFLPSLTPEHDSAILLDLAYTALLKLAAADSNPQSHARRRLLDRLIRHGIMAGYLHGSNYPAVVKVLMRSATAAISLLGFSAIKHIQDLVDILDSTMTDPFSPSYPSVAAAAGQVLDVLISHCWPRLVGTRHTRRILAILVACWLNVREKMEELAEPSSAQDLYSLSQQVVVLCKHLRAVSPHKDLKIPSTLNDALSRHLQLAPLFGDCESLQPADGA</sequence>
<dbReference type="AlphaFoldDB" id="A0A2C5XWF3"/>
<gene>
    <name evidence="2" type="ORF">CDD81_4070</name>
</gene>
<dbReference type="GO" id="GO:0005634">
    <property type="term" value="C:nucleus"/>
    <property type="evidence" value="ECO:0007669"/>
    <property type="project" value="TreeGrafter"/>
</dbReference>
<dbReference type="InterPro" id="IPR016024">
    <property type="entry name" value="ARM-type_fold"/>
</dbReference>
<evidence type="ECO:0008006" key="4">
    <source>
        <dbReference type="Google" id="ProtNLM"/>
    </source>
</evidence>
<dbReference type="SUPFAM" id="SSF48371">
    <property type="entry name" value="ARM repeat"/>
    <property type="match status" value="1"/>
</dbReference>
<dbReference type="PANTHER" id="PTHR32226">
    <property type="entry name" value="TELO2-INTERACTING PROTEIN 2"/>
    <property type="match status" value="1"/>
</dbReference>
<dbReference type="EMBL" id="NJET01000266">
    <property type="protein sequence ID" value="PHH58941.1"/>
    <property type="molecule type" value="Genomic_DNA"/>
</dbReference>
<proteinExistence type="inferred from homology"/>
<reference evidence="2 3" key="1">
    <citation type="submission" date="2017-06" db="EMBL/GenBank/DDBJ databases">
        <title>Ant-infecting Ophiocordyceps genomes reveal a high diversity of potential behavioral manipulation genes and a possible major role for enterotoxins.</title>
        <authorList>
            <person name="De Bekker C."/>
            <person name="Evans H.C."/>
            <person name="Brachmann A."/>
            <person name="Hughes D.P."/>
        </authorList>
    </citation>
    <scope>NUCLEOTIDE SEQUENCE [LARGE SCALE GENOMIC DNA]</scope>
    <source>
        <strain evidence="2 3">Map64</strain>
    </source>
</reference>
<comment type="caution">
    <text evidence="2">The sequence shown here is derived from an EMBL/GenBank/DDBJ whole genome shotgun (WGS) entry which is preliminary data.</text>
</comment>
<dbReference type="PANTHER" id="PTHR32226:SF2">
    <property type="entry name" value="TELO2-INTERACTING PROTEIN 2"/>
    <property type="match status" value="1"/>
</dbReference>
<evidence type="ECO:0000256" key="1">
    <source>
        <dbReference type="ARBA" id="ARBA00034736"/>
    </source>
</evidence>
<dbReference type="GO" id="GO:0005829">
    <property type="term" value="C:cytosol"/>
    <property type="evidence" value="ECO:0007669"/>
    <property type="project" value="TreeGrafter"/>
</dbReference>
<dbReference type="Pfam" id="PF10521">
    <property type="entry name" value="Tti2"/>
    <property type="match status" value="1"/>
</dbReference>
<organism evidence="2 3">
    <name type="scientific">Ophiocordyceps australis</name>
    <dbReference type="NCBI Taxonomy" id="1399860"/>
    <lineage>
        <taxon>Eukaryota</taxon>
        <taxon>Fungi</taxon>
        <taxon>Dikarya</taxon>
        <taxon>Ascomycota</taxon>
        <taxon>Pezizomycotina</taxon>
        <taxon>Sordariomycetes</taxon>
        <taxon>Hypocreomycetidae</taxon>
        <taxon>Hypocreales</taxon>
        <taxon>Ophiocordycipitaceae</taxon>
        <taxon>Ophiocordyceps</taxon>
    </lineage>
</organism>
<comment type="similarity">
    <text evidence="1">Belongs to the TTI2 family.</text>
</comment>
<dbReference type="Proteomes" id="UP000226192">
    <property type="component" value="Unassembled WGS sequence"/>
</dbReference>
<dbReference type="STRING" id="1399860.A0A2C5XWF3"/>
<dbReference type="InterPro" id="IPR018870">
    <property type="entry name" value="Tti2"/>
</dbReference>
<evidence type="ECO:0000313" key="2">
    <source>
        <dbReference type="EMBL" id="PHH58941.1"/>
    </source>
</evidence>
<dbReference type="GO" id="GO:0110078">
    <property type="term" value="C:TTT Hsp90 cochaperone complex"/>
    <property type="evidence" value="ECO:0007669"/>
    <property type="project" value="InterPro"/>
</dbReference>
<evidence type="ECO:0000313" key="3">
    <source>
        <dbReference type="Proteomes" id="UP000226192"/>
    </source>
</evidence>
<name>A0A2C5XWF3_9HYPO</name>
<dbReference type="OrthoDB" id="6417021at2759"/>
<keyword evidence="3" id="KW-1185">Reference proteome</keyword>